<dbReference type="Gene3D" id="3.90.1140.10">
    <property type="entry name" value="Cyclic phosphodiesterase"/>
    <property type="match status" value="1"/>
</dbReference>
<protein>
    <submittedName>
        <fullName evidence="1">2'-5' RNA ligase family protein</fullName>
    </submittedName>
</protein>
<organism evidence="1 2">
    <name type="scientific">Acinetobacter baumannii MRSN 3527</name>
    <dbReference type="NCBI Taxonomy" id="1409923"/>
    <lineage>
        <taxon>Bacteria</taxon>
        <taxon>Pseudomonadati</taxon>
        <taxon>Pseudomonadota</taxon>
        <taxon>Gammaproteobacteria</taxon>
        <taxon>Moraxellales</taxon>
        <taxon>Moraxellaceae</taxon>
        <taxon>Acinetobacter</taxon>
        <taxon>Acinetobacter calcoaceticus/baumannii complex</taxon>
    </lineage>
</organism>
<dbReference type="GO" id="GO:0016874">
    <property type="term" value="F:ligase activity"/>
    <property type="evidence" value="ECO:0007669"/>
    <property type="project" value="UniProtKB-KW"/>
</dbReference>
<dbReference type="InterPro" id="IPR009097">
    <property type="entry name" value="Cyclic_Pdiesterase"/>
</dbReference>
<dbReference type="Pfam" id="PF13563">
    <property type="entry name" value="2_5_RNA_ligase2"/>
    <property type="match status" value="1"/>
</dbReference>
<dbReference type="PATRIC" id="fig|1409923.3.peg.2352"/>
<reference evidence="1 2" key="1">
    <citation type="submission" date="2014-07" db="EMBL/GenBank/DDBJ databases">
        <authorList>
            <person name="Harkins D.M."/>
            <person name="Lesho E."/>
            <person name="Waterman P.E."/>
            <person name="Chan A."/>
            <person name="Fouts D.E."/>
        </authorList>
    </citation>
    <scope>NUCLEOTIDE SEQUENCE [LARGE SCALE GENOMIC DNA]</scope>
    <source>
        <strain evidence="1 2">MRSN 3527</strain>
    </source>
</reference>
<comment type="caution">
    <text evidence="1">The sequence shown here is derived from an EMBL/GenBank/DDBJ whole genome shotgun (WGS) entry which is preliminary data.</text>
</comment>
<dbReference type="Proteomes" id="UP000036122">
    <property type="component" value="Unassembled WGS sequence"/>
</dbReference>
<gene>
    <name evidence="1" type="ORF">T630_1803</name>
</gene>
<name>A0A0J0ZUQ7_ACIBA</name>
<accession>A0A0J0ZUQ7</accession>
<dbReference type="SUPFAM" id="SSF55144">
    <property type="entry name" value="LigT-like"/>
    <property type="match status" value="1"/>
</dbReference>
<dbReference type="EMBL" id="JPHZ01000027">
    <property type="protein sequence ID" value="KLT86129.1"/>
    <property type="molecule type" value="Genomic_DNA"/>
</dbReference>
<keyword evidence="1" id="KW-0436">Ligase</keyword>
<sequence length="216" mass="25298">MLLKPSTLMVPTPIRDYPEWHLGRQNYALWYLEINDQKLVHYLDQLRAHFSEFLVEPNHRQYHVTLFICGFLTHETKVHCDDFSFTEFEQHKKVLIQENFAPFQLKIGSVDSFSSALFVEVQDTENNLSLIRQKLGIVSNEIAALDYCPHITLGLYKKDYSSNLILQKISQLPVQYTQAEFDLKVEHLSFGYYQAQILQGQLYPYQHLFLGDSCCN</sequence>
<evidence type="ECO:0000313" key="2">
    <source>
        <dbReference type="Proteomes" id="UP000036122"/>
    </source>
</evidence>
<proteinExistence type="predicted"/>
<dbReference type="AlphaFoldDB" id="A0A0J0ZUQ7"/>
<evidence type="ECO:0000313" key="1">
    <source>
        <dbReference type="EMBL" id="KLT86129.1"/>
    </source>
</evidence>